<dbReference type="Pfam" id="PF00126">
    <property type="entry name" value="HTH_1"/>
    <property type="match status" value="1"/>
</dbReference>
<evidence type="ECO:0000256" key="7">
    <source>
        <dbReference type="ARBA" id="ARBA00083243"/>
    </source>
</evidence>
<organism evidence="9 10">
    <name type="scientific">Rhizobium setariae</name>
    <dbReference type="NCBI Taxonomy" id="2801340"/>
    <lineage>
        <taxon>Bacteria</taxon>
        <taxon>Pseudomonadati</taxon>
        <taxon>Pseudomonadota</taxon>
        <taxon>Alphaproteobacteria</taxon>
        <taxon>Hyphomicrobiales</taxon>
        <taxon>Rhizobiaceae</taxon>
        <taxon>Rhizobium/Agrobacterium group</taxon>
        <taxon>Rhizobium</taxon>
    </lineage>
</organism>
<evidence type="ECO:0000256" key="2">
    <source>
        <dbReference type="ARBA" id="ARBA00023015"/>
    </source>
</evidence>
<keyword evidence="3" id="KW-0238">DNA-binding</keyword>
<reference evidence="9" key="1">
    <citation type="submission" date="2021-01" db="EMBL/GenBank/DDBJ databases">
        <title>Rhizobium sp. strain KVB221 16S ribosomal RNA gene Genome sequencing and assembly.</title>
        <authorList>
            <person name="Kang M."/>
        </authorList>
    </citation>
    <scope>NUCLEOTIDE SEQUENCE</scope>
    <source>
        <strain evidence="9">KVB221</strain>
    </source>
</reference>
<dbReference type="GO" id="GO:0003677">
    <property type="term" value="F:DNA binding"/>
    <property type="evidence" value="ECO:0007669"/>
    <property type="project" value="UniProtKB-KW"/>
</dbReference>
<comment type="function">
    <text evidence="5">Transcriptional regulator of the ttuABCDE tartrate utilization operon.</text>
</comment>
<dbReference type="InterPro" id="IPR005119">
    <property type="entry name" value="LysR_subst-bd"/>
</dbReference>
<proteinExistence type="inferred from homology"/>
<name>A0A936YI87_9HYPH</name>
<evidence type="ECO:0000259" key="8">
    <source>
        <dbReference type="PROSITE" id="PS50931"/>
    </source>
</evidence>
<keyword evidence="10" id="KW-1185">Reference proteome</keyword>
<dbReference type="PROSITE" id="PS50931">
    <property type="entry name" value="HTH_LYSR"/>
    <property type="match status" value="1"/>
</dbReference>
<dbReference type="InterPro" id="IPR000847">
    <property type="entry name" value="LysR_HTH_N"/>
</dbReference>
<dbReference type="Proteomes" id="UP000633219">
    <property type="component" value="Unassembled WGS sequence"/>
</dbReference>
<dbReference type="PANTHER" id="PTHR30537">
    <property type="entry name" value="HTH-TYPE TRANSCRIPTIONAL REGULATOR"/>
    <property type="match status" value="1"/>
</dbReference>
<dbReference type="AlphaFoldDB" id="A0A936YI87"/>
<evidence type="ECO:0000313" key="9">
    <source>
        <dbReference type="EMBL" id="MBL0370558.1"/>
    </source>
</evidence>
<dbReference type="GO" id="GO:0003700">
    <property type="term" value="F:DNA-binding transcription factor activity"/>
    <property type="evidence" value="ECO:0007669"/>
    <property type="project" value="InterPro"/>
</dbReference>
<dbReference type="RefSeq" id="WP_201651828.1">
    <property type="nucleotide sequence ID" value="NZ_JAEQNC010000001.1"/>
</dbReference>
<dbReference type="InterPro" id="IPR036390">
    <property type="entry name" value="WH_DNA-bd_sf"/>
</dbReference>
<dbReference type="Pfam" id="PF03466">
    <property type="entry name" value="LysR_substrate"/>
    <property type="match status" value="1"/>
</dbReference>
<keyword evidence="2" id="KW-0805">Transcription regulation</keyword>
<sequence length="298" mass="32352">MANLADLEIFARVVASGSMSAAGRELGLQPAIISKRIKRLEERLGTRLFQRTTRHISLTEAGEGFHARVVAALAGLEDAEAFISGKSGEVRGRLKISAPTSFGRMHIAPHLKSFFDLYPDLKVQLILTDKFQDLVAEGLDVAIRIADLEDSSLVARRLAPVKRVLCASADYVVARGVPKTIADLDKHACIPAHNNAHWNLIGPDGPISLKPEGPLATNSSEVIRETVLAGLGIALRSTWDVGAELRSGNLVRVLPQLAGSSKVGLYALYPSRQYLPAKVRVFIDFLADLYGPTPYWDL</sequence>
<evidence type="ECO:0000256" key="4">
    <source>
        <dbReference type="ARBA" id="ARBA00023163"/>
    </source>
</evidence>
<gene>
    <name evidence="9" type="ORF">JJB09_00825</name>
</gene>
<keyword evidence="4" id="KW-0804">Transcription</keyword>
<dbReference type="SUPFAM" id="SSF53850">
    <property type="entry name" value="Periplasmic binding protein-like II"/>
    <property type="match status" value="1"/>
</dbReference>
<protein>
    <recommendedName>
        <fullName evidence="6">HTH-type transcriptional regulator TtuA</fullName>
    </recommendedName>
    <alternativeName>
        <fullName evidence="7">Tartrate utilization transcriptional regulator</fullName>
    </alternativeName>
</protein>
<dbReference type="Gene3D" id="3.40.190.290">
    <property type="match status" value="1"/>
</dbReference>
<feature type="domain" description="HTH lysR-type" evidence="8">
    <location>
        <begin position="1"/>
        <end position="59"/>
    </location>
</feature>
<comment type="caution">
    <text evidence="9">The sequence shown here is derived from an EMBL/GenBank/DDBJ whole genome shotgun (WGS) entry which is preliminary data.</text>
</comment>
<evidence type="ECO:0000256" key="5">
    <source>
        <dbReference type="ARBA" id="ARBA00054626"/>
    </source>
</evidence>
<evidence type="ECO:0000256" key="6">
    <source>
        <dbReference type="ARBA" id="ARBA00067332"/>
    </source>
</evidence>
<accession>A0A936YI87</accession>
<dbReference type="EMBL" id="JAEQNC010000001">
    <property type="protein sequence ID" value="MBL0370558.1"/>
    <property type="molecule type" value="Genomic_DNA"/>
</dbReference>
<evidence type="ECO:0000256" key="3">
    <source>
        <dbReference type="ARBA" id="ARBA00023125"/>
    </source>
</evidence>
<dbReference type="Gene3D" id="1.10.10.10">
    <property type="entry name" value="Winged helix-like DNA-binding domain superfamily/Winged helix DNA-binding domain"/>
    <property type="match status" value="1"/>
</dbReference>
<comment type="similarity">
    <text evidence="1">Belongs to the LysR transcriptional regulatory family.</text>
</comment>
<dbReference type="InterPro" id="IPR036388">
    <property type="entry name" value="WH-like_DNA-bd_sf"/>
</dbReference>
<evidence type="ECO:0000313" key="10">
    <source>
        <dbReference type="Proteomes" id="UP000633219"/>
    </source>
</evidence>
<dbReference type="PANTHER" id="PTHR30537:SF5">
    <property type="entry name" value="HTH-TYPE TRANSCRIPTIONAL ACTIVATOR TTDR-RELATED"/>
    <property type="match status" value="1"/>
</dbReference>
<dbReference type="CDD" id="cd08422">
    <property type="entry name" value="PBP2_CrgA_like"/>
    <property type="match status" value="1"/>
</dbReference>
<dbReference type="SUPFAM" id="SSF46785">
    <property type="entry name" value="Winged helix' DNA-binding domain"/>
    <property type="match status" value="1"/>
</dbReference>
<dbReference type="InterPro" id="IPR058163">
    <property type="entry name" value="LysR-type_TF_proteobact-type"/>
</dbReference>
<evidence type="ECO:0000256" key="1">
    <source>
        <dbReference type="ARBA" id="ARBA00009437"/>
    </source>
</evidence>
<dbReference type="FunFam" id="3.40.190.290:FF:000001">
    <property type="entry name" value="Transcriptional regulator, LysR family"/>
    <property type="match status" value="1"/>
</dbReference>
<dbReference type="FunFam" id="1.10.10.10:FF:000001">
    <property type="entry name" value="LysR family transcriptional regulator"/>
    <property type="match status" value="1"/>
</dbReference>